<sequence>MNKFTLEDKMNAAIHYQDGIESIKDIEKSLGANCDGKTFSIGGKTKSS</sequence>
<protein>
    <submittedName>
        <fullName evidence="1">Uncharacterized protein</fullName>
    </submittedName>
</protein>
<proteinExistence type="predicted"/>
<evidence type="ECO:0000313" key="2">
    <source>
        <dbReference type="Proteomes" id="UP001552502"/>
    </source>
</evidence>
<name>A0ABV3IER1_9BACI</name>
<evidence type="ECO:0000313" key="1">
    <source>
        <dbReference type="EMBL" id="MEV4912464.1"/>
    </source>
</evidence>
<dbReference type="EMBL" id="JBEGIE010000044">
    <property type="protein sequence ID" value="MEV4912464.1"/>
    <property type="molecule type" value="Genomic_DNA"/>
</dbReference>
<comment type="caution">
    <text evidence="1">The sequence shown here is derived from an EMBL/GenBank/DDBJ whole genome shotgun (WGS) entry which is preliminary data.</text>
</comment>
<reference evidence="1 2" key="1">
    <citation type="journal article" date="2023" name="Proc. Natl. Acad. Sci. U.S.A.">
        <title>Bacterial tolerance to host-exuded specialized metabolites structures the maize root microbiome.</title>
        <authorList>
            <person name="Thoenen L."/>
            <person name="Giroud C."/>
            <person name="Kreuzer M."/>
            <person name="Waelchli J."/>
            <person name="Gfeller V."/>
            <person name="Deslandes-Herold G."/>
            <person name="Mateo P."/>
            <person name="Robert C.A.M."/>
            <person name="Ahrens C.H."/>
            <person name="Rubio-Somoza I."/>
            <person name="Bruggmann R."/>
            <person name="Erb M."/>
            <person name="Schlaeppi K."/>
        </authorList>
    </citation>
    <scope>NUCLEOTIDE SEQUENCE [LARGE SCALE GENOMIC DNA]</scope>
    <source>
        <strain evidence="1 2">LBA1-1-1.1</strain>
    </source>
</reference>
<gene>
    <name evidence="1" type="ORF">MRBLBA1_003277</name>
</gene>
<dbReference type="Proteomes" id="UP001552502">
    <property type="component" value="Unassembled WGS sequence"/>
</dbReference>
<keyword evidence="2" id="KW-1185">Reference proteome</keyword>
<organism evidence="1 2">
    <name type="scientific">Bacillus proteolyticus</name>
    <dbReference type="NCBI Taxonomy" id="2026192"/>
    <lineage>
        <taxon>Bacteria</taxon>
        <taxon>Bacillati</taxon>
        <taxon>Bacillota</taxon>
        <taxon>Bacilli</taxon>
        <taxon>Bacillales</taxon>
        <taxon>Bacillaceae</taxon>
        <taxon>Bacillus</taxon>
        <taxon>Bacillus cereus group</taxon>
    </lineage>
</organism>
<accession>A0ABV3IER1</accession>